<dbReference type="Pfam" id="PF00169">
    <property type="entry name" value="PH"/>
    <property type="match status" value="1"/>
</dbReference>
<dbReference type="SUPFAM" id="SSF50729">
    <property type="entry name" value="PH domain-like"/>
    <property type="match status" value="1"/>
</dbReference>
<evidence type="ECO:0000313" key="5">
    <source>
        <dbReference type="Proteomes" id="UP001066276"/>
    </source>
</evidence>
<comment type="similarity">
    <text evidence="1">Belongs to the sesquipedalian family.</text>
</comment>
<dbReference type="GO" id="GO:0001881">
    <property type="term" value="P:receptor recycling"/>
    <property type="evidence" value="ECO:0007669"/>
    <property type="project" value="UniProtKB-UniRule"/>
</dbReference>
<keyword evidence="1" id="KW-0597">Phosphoprotein</keyword>
<dbReference type="Gene3D" id="2.30.29.30">
    <property type="entry name" value="Pleckstrin-homology domain (PH domain)/Phosphotyrosine-binding domain (PTB)"/>
    <property type="match status" value="1"/>
</dbReference>
<protein>
    <recommendedName>
        <fullName evidence="1">Sesquipedalian</fullName>
        <shortName evidence="1">Ses</shortName>
    </recommendedName>
    <alternativeName>
        <fullName evidence="1">PH domain-containing endocytic trafficking adaptor</fullName>
    </alternativeName>
</protein>
<dbReference type="InterPro" id="IPR011993">
    <property type="entry name" value="PH-like_dom_sf"/>
</dbReference>
<keyword evidence="1" id="KW-0968">Cytoplasmic vesicle</keyword>
<dbReference type="SMART" id="SM00233">
    <property type="entry name" value="PH"/>
    <property type="match status" value="1"/>
</dbReference>
<dbReference type="GO" id="GO:0055037">
    <property type="term" value="C:recycling endosome"/>
    <property type="evidence" value="ECO:0007669"/>
    <property type="project" value="UniProtKB-SubCell"/>
</dbReference>
<dbReference type="GO" id="GO:0030136">
    <property type="term" value="C:clathrin-coated vesicle"/>
    <property type="evidence" value="ECO:0007669"/>
    <property type="project" value="UniProtKB-SubCell"/>
</dbReference>
<feature type="domain" description="PH" evidence="3">
    <location>
        <begin position="17"/>
        <end position="113"/>
    </location>
</feature>
<proteinExistence type="inferred from homology"/>
<evidence type="ECO:0000313" key="4">
    <source>
        <dbReference type="EMBL" id="KAJ1174116.1"/>
    </source>
</evidence>
<dbReference type="GO" id="GO:0005769">
    <property type="term" value="C:early endosome"/>
    <property type="evidence" value="ECO:0007669"/>
    <property type="project" value="UniProtKB-SubCell"/>
</dbReference>
<dbReference type="GO" id="GO:0007032">
    <property type="term" value="P:endosome organization"/>
    <property type="evidence" value="ECO:0007669"/>
    <property type="project" value="UniProtKB-UniRule"/>
</dbReference>
<reference evidence="4" key="1">
    <citation type="journal article" date="2022" name="bioRxiv">
        <title>Sequencing and chromosome-scale assembly of the giantPleurodeles waltlgenome.</title>
        <authorList>
            <person name="Brown T."/>
            <person name="Elewa A."/>
            <person name="Iarovenko S."/>
            <person name="Subramanian E."/>
            <person name="Araus A.J."/>
            <person name="Petzold A."/>
            <person name="Susuki M."/>
            <person name="Suzuki K.-i.T."/>
            <person name="Hayashi T."/>
            <person name="Toyoda A."/>
            <person name="Oliveira C."/>
            <person name="Osipova E."/>
            <person name="Leigh N.D."/>
            <person name="Simon A."/>
            <person name="Yun M.H."/>
        </authorList>
    </citation>
    <scope>NUCLEOTIDE SEQUENCE</scope>
    <source>
        <strain evidence="4">20211129_DDA</strain>
        <tissue evidence="4">Liver</tissue>
    </source>
</reference>
<evidence type="ECO:0000256" key="1">
    <source>
        <dbReference type="RuleBase" id="RU369082"/>
    </source>
</evidence>
<name>A0AAV7TDD4_PLEWA</name>
<dbReference type="Proteomes" id="UP001066276">
    <property type="component" value="Chromosome 4_1"/>
</dbReference>
<dbReference type="EMBL" id="JANPWB010000007">
    <property type="protein sequence ID" value="KAJ1174116.1"/>
    <property type="molecule type" value="Genomic_DNA"/>
</dbReference>
<feature type="region of interest" description="Disordered" evidence="2">
    <location>
        <begin position="133"/>
        <end position="208"/>
    </location>
</feature>
<keyword evidence="1" id="KW-0967">Endosome</keyword>
<sequence length="262" mass="29607">MKLNERSLAHYATSGSPADRTGLLYKKGERQGTYTRLWFVLKGNLLFYFDEVASRAPMGVIVLEGCTIELCDSTDDFAFAIRFQGTGARAYVLAAENQEDMEAWVKTLSRANFDYMRLVVRELEQELGRVQREPAMQRRSQRRVAISRRRPVSTPPGAHRAAGHRTRLVDEGENIPSNEYGSTKTLPNDCREDSGWEPSASPPPLPPRRRMTVACGATATPLALESPVCPGTICFSKLHEWYGKEIQEVRRQWKQNQATEEV</sequence>
<feature type="compositionally biased region" description="Polar residues" evidence="2">
    <location>
        <begin position="175"/>
        <end position="186"/>
    </location>
</feature>
<dbReference type="InterPro" id="IPR001849">
    <property type="entry name" value="PH_domain"/>
</dbReference>
<dbReference type="GO" id="GO:0005829">
    <property type="term" value="C:cytosol"/>
    <property type="evidence" value="ECO:0007669"/>
    <property type="project" value="GOC"/>
</dbReference>
<feature type="compositionally biased region" description="Basic residues" evidence="2">
    <location>
        <begin position="139"/>
        <end position="151"/>
    </location>
</feature>
<organism evidence="4 5">
    <name type="scientific">Pleurodeles waltl</name>
    <name type="common">Iberian ribbed newt</name>
    <dbReference type="NCBI Taxonomy" id="8319"/>
    <lineage>
        <taxon>Eukaryota</taxon>
        <taxon>Metazoa</taxon>
        <taxon>Chordata</taxon>
        <taxon>Craniata</taxon>
        <taxon>Vertebrata</taxon>
        <taxon>Euteleostomi</taxon>
        <taxon>Amphibia</taxon>
        <taxon>Batrachia</taxon>
        <taxon>Caudata</taxon>
        <taxon>Salamandroidea</taxon>
        <taxon>Salamandridae</taxon>
        <taxon>Pleurodelinae</taxon>
        <taxon>Pleurodeles</taxon>
    </lineage>
</organism>
<dbReference type="PANTHER" id="PTHR22902">
    <property type="entry name" value="SESQUIPEDALIAN"/>
    <property type="match status" value="1"/>
</dbReference>
<gene>
    <name evidence="4" type="ORF">NDU88_005939</name>
</gene>
<accession>A0AAV7TDD4</accession>
<dbReference type="CDD" id="cd13288">
    <property type="entry name" value="PH_Ses"/>
    <property type="match status" value="1"/>
</dbReference>
<evidence type="ECO:0000259" key="3">
    <source>
        <dbReference type="PROSITE" id="PS50003"/>
    </source>
</evidence>
<evidence type="ECO:0000256" key="2">
    <source>
        <dbReference type="SAM" id="MobiDB-lite"/>
    </source>
</evidence>
<keyword evidence="1" id="KW-0333">Golgi apparatus</keyword>
<comment type="caution">
    <text evidence="4">The sequence shown here is derived from an EMBL/GenBank/DDBJ whole genome shotgun (WGS) entry which is preliminary data.</text>
</comment>
<dbReference type="AlphaFoldDB" id="A0AAV7TDD4"/>
<comment type="subcellular location">
    <subcellularLocation>
        <location evidence="1">Early endosome</location>
    </subcellularLocation>
    <subcellularLocation>
        <location evidence="1">Recycling endosome</location>
    </subcellularLocation>
    <subcellularLocation>
        <location evidence="1">Golgi apparatus</location>
        <location evidence="1">trans-Golgi network</location>
    </subcellularLocation>
    <subcellularLocation>
        <location evidence="1">Cytoplasmic vesicle</location>
        <location evidence="1">Clathrin-coated vesicle</location>
    </subcellularLocation>
</comment>
<dbReference type="GO" id="GO:0005802">
    <property type="term" value="C:trans-Golgi network"/>
    <property type="evidence" value="ECO:0007669"/>
    <property type="project" value="UniProtKB-UniRule"/>
</dbReference>
<dbReference type="PANTHER" id="PTHR22902:SF15">
    <property type="entry name" value="SESQUIPEDALIAN-2"/>
    <property type="match status" value="1"/>
</dbReference>
<dbReference type="GO" id="GO:0042147">
    <property type="term" value="P:retrograde transport, endosome to Golgi"/>
    <property type="evidence" value="ECO:0007669"/>
    <property type="project" value="UniProtKB-UniRule"/>
</dbReference>
<keyword evidence="5" id="KW-1185">Reference proteome</keyword>
<comment type="function">
    <text evidence="1">Plays a role in endocytic trafficking. Required for receptor recycling from endosomes, both to the trans-Golgi network and the plasma membrane.</text>
</comment>
<dbReference type="InterPro" id="IPR045188">
    <property type="entry name" value="Boi1/Boi2-like"/>
</dbReference>
<dbReference type="PROSITE" id="PS50003">
    <property type="entry name" value="PH_DOMAIN"/>
    <property type="match status" value="1"/>
</dbReference>